<proteinExistence type="predicted"/>
<feature type="transmembrane region" description="Helical" evidence="2">
    <location>
        <begin position="268"/>
        <end position="288"/>
    </location>
</feature>
<keyword evidence="5" id="KW-1185">Reference proteome</keyword>
<evidence type="ECO:0000256" key="3">
    <source>
        <dbReference type="SAM" id="SignalP"/>
    </source>
</evidence>
<keyword evidence="3" id="KW-0732">Signal</keyword>
<feature type="signal peptide" evidence="3">
    <location>
        <begin position="1"/>
        <end position="34"/>
    </location>
</feature>
<keyword evidence="2" id="KW-0472">Membrane</keyword>
<sequence length="295" mass="30186">MHHNRTRHPAGRTAATLLAAAAVAALCGAGPAQAADGPAAPAASDYAAAQQLLRSDQVHSTVARFLTATAHPAPATGADGGTAGGDRRGLAQQPSAAPDFDLRKPVPLYELAPEFVTGKTRPTAGAALRLSGLASRVSAADGHQAAVFLMPKPGSGSWHLAGIRDGGADIGAAERGTDQAQTFLEPQLHAWYRLTGTGTVEPLNKEATTALQGEPHVTLAAYQKLVAKRYGDKLPGSSYDRKGLAGGYALAEDTTERHGTAASASTPWLPVAFGTVALAASGAAVAVLRRRRRTA</sequence>
<gene>
    <name evidence="4" type="ORF">HG542_14355</name>
</gene>
<evidence type="ECO:0000313" key="4">
    <source>
        <dbReference type="EMBL" id="NVK78846.1"/>
    </source>
</evidence>
<dbReference type="EMBL" id="JABBXF010000029">
    <property type="protein sequence ID" value="NVK78846.1"/>
    <property type="molecule type" value="Genomic_DNA"/>
</dbReference>
<evidence type="ECO:0000256" key="1">
    <source>
        <dbReference type="SAM" id="MobiDB-lite"/>
    </source>
</evidence>
<dbReference type="Proteomes" id="UP000587462">
    <property type="component" value="Unassembled WGS sequence"/>
</dbReference>
<comment type="caution">
    <text evidence="4">The sequence shown here is derived from an EMBL/GenBank/DDBJ whole genome shotgun (WGS) entry which is preliminary data.</text>
</comment>
<evidence type="ECO:0000256" key="2">
    <source>
        <dbReference type="SAM" id="Phobius"/>
    </source>
</evidence>
<protein>
    <submittedName>
        <fullName evidence="4">Uncharacterized protein</fullName>
    </submittedName>
</protein>
<evidence type="ECO:0000313" key="5">
    <source>
        <dbReference type="Proteomes" id="UP000587462"/>
    </source>
</evidence>
<feature type="chain" id="PRO_5030915668" evidence="3">
    <location>
        <begin position="35"/>
        <end position="295"/>
    </location>
</feature>
<feature type="region of interest" description="Disordered" evidence="1">
    <location>
        <begin position="69"/>
        <end position="99"/>
    </location>
</feature>
<organism evidence="4 5">
    <name type="scientific">Streptomyces morookaense</name>
    <name type="common">Streptoverticillium morookaense</name>
    <dbReference type="NCBI Taxonomy" id="1970"/>
    <lineage>
        <taxon>Bacteria</taxon>
        <taxon>Bacillati</taxon>
        <taxon>Actinomycetota</taxon>
        <taxon>Actinomycetes</taxon>
        <taxon>Kitasatosporales</taxon>
        <taxon>Streptomycetaceae</taxon>
        <taxon>Streptomyces</taxon>
    </lineage>
</organism>
<name>A0A7Y7B4F2_STRMO</name>
<reference evidence="4 5" key="1">
    <citation type="submission" date="2020-04" db="EMBL/GenBank/DDBJ databases">
        <title>Draft Genome Sequence of Streptomyces morookaense DSM 40503, an 8-azaguanine-producing strain.</title>
        <authorList>
            <person name="Qi J."/>
            <person name="Gao J.-M."/>
        </authorList>
    </citation>
    <scope>NUCLEOTIDE SEQUENCE [LARGE SCALE GENOMIC DNA]</scope>
    <source>
        <strain evidence="4 5">DSM 40503</strain>
    </source>
</reference>
<keyword evidence="2" id="KW-1133">Transmembrane helix</keyword>
<accession>A0A7Y7B4F2</accession>
<dbReference type="RefSeq" id="WP_171081322.1">
    <property type="nucleotide sequence ID" value="NZ_BNBU01000006.1"/>
</dbReference>
<keyword evidence="2" id="KW-0812">Transmembrane</keyword>
<dbReference type="AlphaFoldDB" id="A0A7Y7B4F2"/>